<keyword evidence="1" id="KW-0732">Signal</keyword>
<dbReference type="Proteomes" id="UP000316621">
    <property type="component" value="Chromosome 5"/>
</dbReference>
<evidence type="ECO:0000313" key="2">
    <source>
        <dbReference type="EMBL" id="RZC61258.1"/>
    </source>
</evidence>
<evidence type="ECO:0000313" key="3">
    <source>
        <dbReference type="Proteomes" id="UP000316621"/>
    </source>
</evidence>
<sequence length="147" mass="15843">MFLTLVLFHQYLVLSDFALVDPSHGSCAMFSYGECLSALFGSSEHSLFGCSLGLMICVSSYGEEVASDRRKTTVLVVPFPPKNGSMSVVLDTLISPSTILIGMFDLPFSATGVKFPLEPVALSRVGLGFGYCISYLDVTYSAICFSH</sequence>
<proteinExistence type="predicted"/>
<gene>
    <name evidence="2" type="ORF">C5167_023010</name>
</gene>
<name>A0A4Y7JN90_PAPSO</name>
<dbReference type="AlphaFoldDB" id="A0A4Y7JN90"/>
<accession>A0A4Y7JN90</accession>
<feature type="chain" id="PRO_5021464741" evidence="1">
    <location>
        <begin position="16"/>
        <end position="147"/>
    </location>
</feature>
<organism evidence="2 3">
    <name type="scientific">Papaver somniferum</name>
    <name type="common">Opium poppy</name>
    <dbReference type="NCBI Taxonomy" id="3469"/>
    <lineage>
        <taxon>Eukaryota</taxon>
        <taxon>Viridiplantae</taxon>
        <taxon>Streptophyta</taxon>
        <taxon>Embryophyta</taxon>
        <taxon>Tracheophyta</taxon>
        <taxon>Spermatophyta</taxon>
        <taxon>Magnoliopsida</taxon>
        <taxon>Ranunculales</taxon>
        <taxon>Papaveraceae</taxon>
        <taxon>Papaveroideae</taxon>
        <taxon>Papaver</taxon>
    </lineage>
</organism>
<reference evidence="2 3" key="1">
    <citation type="journal article" date="2018" name="Science">
        <title>The opium poppy genome and morphinan production.</title>
        <authorList>
            <person name="Guo L."/>
            <person name="Winzer T."/>
            <person name="Yang X."/>
            <person name="Li Y."/>
            <person name="Ning Z."/>
            <person name="He Z."/>
            <person name="Teodor R."/>
            <person name="Lu Y."/>
            <person name="Bowser T.A."/>
            <person name="Graham I.A."/>
            <person name="Ye K."/>
        </authorList>
    </citation>
    <scope>NUCLEOTIDE SEQUENCE [LARGE SCALE GENOMIC DNA]</scope>
    <source>
        <strain evidence="3">cv. HN1</strain>
        <tissue evidence="2">Leaves</tissue>
    </source>
</reference>
<evidence type="ECO:0000256" key="1">
    <source>
        <dbReference type="SAM" id="SignalP"/>
    </source>
</evidence>
<protein>
    <submittedName>
        <fullName evidence="2">Uncharacterized protein</fullName>
    </submittedName>
</protein>
<feature type="signal peptide" evidence="1">
    <location>
        <begin position="1"/>
        <end position="15"/>
    </location>
</feature>
<dbReference type="Gramene" id="RZC61258">
    <property type="protein sequence ID" value="RZC61258"/>
    <property type="gene ID" value="C5167_023010"/>
</dbReference>
<keyword evidence="3" id="KW-1185">Reference proteome</keyword>
<dbReference type="EMBL" id="CM010719">
    <property type="protein sequence ID" value="RZC61258.1"/>
    <property type="molecule type" value="Genomic_DNA"/>
</dbReference>